<dbReference type="SMART" id="SM00100">
    <property type="entry name" value="cNMP"/>
    <property type="match status" value="1"/>
</dbReference>
<dbReference type="InterPro" id="IPR000595">
    <property type="entry name" value="cNMP-bd_dom"/>
</dbReference>
<organism evidence="2 3">
    <name type="scientific">Pedococcus cremeus</name>
    <dbReference type="NCBI Taxonomy" id="587636"/>
    <lineage>
        <taxon>Bacteria</taxon>
        <taxon>Bacillati</taxon>
        <taxon>Actinomycetota</taxon>
        <taxon>Actinomycetes</taxon>
        <taxon>Micrococcales</taxon>
        <taxon>Intrasporangiaceae</taxon>
        <taxon>Pedococcus</taxon>
    </lineage>
</organism>
<dbReference type="InterPro" id="IPR018490">
    <property type="entry name" value="cNMP-bd_dom_sf"/>
</dbReference>
<evidence type="ECO:0000313" key="3">
    <source>
        <dbReference type="Proteomes" id="UP000199019"/>
    </source>
</evidence>
<feature type="domain" description="Cyclic nucleotide-binding" evidence="1">
    <location>
        <begin position="13"/>
        <end position="82"/>
    </location>
</feature>
<gene>
    <name evidence="2" type="ORF">SAMN05216199_1660</name>
</gene>
<sequence length="153" mass="16800">MQTITDYLPQHPFFAGLPEPVVALVAGCAVNVHFRPGQHLFHEGEPADTFYVIRHGRVSLEVRAPAGSPVVVDSAHADDVVGWSWLVPPHRWLFDARATEETSAIAFDGACLRDKCDTDPAVGYALLQRVVQVMSTRLQSARIRLLDVYGAPV</sequence>
<protein>
    <submittedName>
        <fullName evidence="2">Cyclic nucleotide-binding domain-containing protein</fullName>
    </submittedName>
</protein>
<dbReference type="RefSeq" id="WP_091757067.1">
    <property type="nucleotide sequence ID" value="NZ_FOHB01000002.1"/>
</dbReference>
<dbReference type="Pfam" id="PF00027">
    <property type="entry name" value="cNMP_binding"/>
    <property type="match status" value="1"/>
</dbReference>
<dbReference type="OrthoDB" id="892842at2"/>
<dbReference type="Proteomes" id="UP000199019">
    <property type="component" value="Unassembled WGS sequence"/>
</dbReference>
<dbReference type="Gene3D" id="2.60.120.10">
    <property type="entry name" value="Jelly Rolls"/>
    <property type="match status" value="1"/>
</dbReference>
<keyword evidence="3" id="KW-1185">Reference proteome</keyword>
<dbReference type="GO" id="GO:0003700">
    <property type="term" value="F:DNA-binding transcription factor activity"/>
    <property type="evidence" value="ECO:0007669"/>
    <property type="project" value="TreeGrafter"/>
</dbReference>
<accession>A0A1H9TLM3</accession>
<evidence type="ECO:0000313" key="2">
    <source>
        <dbReference type="EMBL" id="SER97894.1"/>
    </source>
</evidence>
<dbReference type="PANTHER" id="PTHR24567">
    <property type="entry name" value="CRP FAMILY TRANSCRIPTIONAL REGULATORY PROTEIN"/>
    <property type="match status" value="1"/>
</dbReference>
<dbReference type="EMBL" id="FOHB01000002">
    <property type="protein sequence ID" value="SER97894.1"/>
    <property type="molecule type" value="Genomic_DNA"/>
</dbReference>
<evidence type="ECO:0000259" key="1">
    <source>
        <dbReference type="PROSITE" id="PS50042"/>
    </source>
</evidence>
<dbReference type="InterPro" id="IPR014710">
    <property type="entry name" value="RmlC-like_jellyroll"/>
</dbReference>
<dbReference type="PANTHER" id="PTHR24567:SF74">
    <property type="entry name" value="HTH-TYPE TRANSCRIPTIONAL REGULATOR ARCR"/>
    <property type="match status" value="1"/>
</dbReference>
<dbReference type="PROSITE" id="PS50042">
    <property type="entry name" value="CNMP_BINDING_3"/>
    <property type="match status" value="1"/>
</dbReference>
<proteinExistence type="predicted"/>
<dbReference type="SUPFAM" id="SSF51206">
    <property type="entry name" value="cAMP-binding domain-like"/>
    <property type="match status" value="1"/>
</dbReference>
<dbReference type="STRING" id="587636.SAMN05216199_1660"/>
<dbReference type="CDD" id="cd00038">
    <property type="entry name" value="CAP_ED"/>
    <property type="match status" value="1"/>
</dbReference>
<dbReference type="AlphaFoldDB" id="A0A1H9TLM3"/>
<name>A0A1H9TLM3_9MICO</name>
<dbReference type="GO" id="GO:0005829">
    <property type="term" value="C:cytosol"/>
    <property type="evidence" value="ECO:0007669"/>
    <property type="project" value="TreeGrafter"/>
</dbReference>
<reference evidence="3" key="1">
    <citation type="submission" date="2016-10" db="EMBL/GenBank/DDBJ databases">
        <authorList>
            <person name="Varghese N."/>
            <person name="Submissions S."/>
        </authorList>
    </citation>
    <scope>NUCLEOTIDE SEQUENCE [LARGE SCALE GENOMIC DNA]</scope>
    <source>
        <strain evidence="3">CGMCC 1.6963</strain>
    </source>
</reference>
<dbReference type="InterPro" id="IPR050397">
    <property type="entry name" value="Env_Response_Regulators"/>
</dbReference>